<evidence type="ECO:0000313" key="2">
    <source>
        <dbReference type="EMBL" id="EKC38284.1"/>
    </source>
</evidence>
<feature type="domain" description="B box-type" evidence="1">
    <location>
        <begin position="41"/>
        <end position="86"/>
    </location>
</feature>
<accession>K1R452</accession>
<dbReference type="HOGENOM" id="CLU_523014_0_0_1"/>
<reference evidence="2" key="1">
    <citation type="journal article" date="2012" name="Nature">
        <title>The oyster genome reveals stress adaptation and complexity of shell formation.</title>
        <authorList>
            <person name="Zhang G."/>
            <person name="Fang X."/>
            <person name="Guo X."/>
            <person name="Li L."/>
            <person name="Luo R."/>
            <person name="Xu F."/>
            <person name="Yang P."/>
            <person name="Zhang L."/>
            <person name="Wang X."/>
            <person name="Qi H."/>
            <person name="Xiong Z."/>
            <person name="Que H."/>
            <person name="Xie Y."/>
            <person name="Holland P.W."/>
            <person name="Paps J."/>
            <person name="Zhu Y."/>
            <person name="Wu F."/>
            <person name="Chen Y."/>
            <person name="Wang J."/>
            <person name="Peng C."/>
            <person name="Meng J."/>
            <person name="Yang L."/>
            <person name="Liu J."/>
            <person name="Wen B."/>
            <person name="Zhang N."/>
            <person name="Huang Z."/>
            <person name="Zhu Q."/>
            <person name="Feng Y."/>
            <person name="Mount A."/>
            <person name="Hedgecock D."/>
            <person name="Xu Z."/>
            <person name="Liu Y."/>
            <person name="Domazet-Loso T."/>
            <person name="Du Y."/>
            <person name="Sun X."/>
            <person name="Zhang S."/>
            <person name="Liu B."/>
            <person name="Cheng P."/>
            <person name="Jiang X."/>
            <person name="Li J."/>
            <person name="Fan D."/>
            <person name="Wang W."/>
            <person name="Fu W."/>
            <person name="Wang T."/>
            <person name="Wang B."/>
            <person name="Zhang J."/>
            <person name="Peng Z."/>
            <person name="Li Y."/>
            <person name="Li N."/>
            <person name="Wang J."/>
            <person name="Chen M."/>
            <person name="He Y."/>
            <person name="Tan F."/>
            <person name="Song X."/>
            <person name="Zheng Q."/>
            <person name="Huang R."/>
            <person name="Yang H."/>
            <person name="Du X."/>
            <person name="Chen L."/>
            <person name="Yang M."/>
            <person name="Gaffney P.M."/>
            <person name="Wang S."/>
            <person name="Luo L."/>
            <person name="She Z."/>
            <person name="Ming Y."/>
            <person name="Huang W."/>
            <person name="Zhang S."/>
            <person name="Huang B."/>
            <person name="Zhang Y."/>
            <person name="Qu T."/>
            <person name="Ni P."/>
            <person name="Miao G."/>
            <person name="Wang J."/>
            <person name="Wang Q."/>
            <person name="Steinberg C.E."/>
            <person name="Wang H."/>
            <person name="Li N."/>
            <person name="Qian L."/>
            <person name="Zhang G."/>
            <person name="Li Y."/>
            <person name="Yang H."/>
            <person name="Liu X."/>
            <person name="Wang J."/>
            <person name="Yin Y."/>
            <person name="Wang J."/>
        </authorList>
    </citation>
    <scope>NUCLEOTIDE SEQUENCE [LARGE SCALE GENOMIC DNA]</scope>
    <source>
        <strain evidence="2">05x7-T-G4-1.051#20</strain>
    </source>
</reference>
<dbReference type="InterPro" id="IPR000315">
    <property type="entry name" value="Znf_B-box"/>
</dbReference>
<dbReference type="PANTHER" id="PTHR25462:SF300">
    <property type="entry name" value="RING-TYPE DOMAIN-CONTAINING PROTEIN"/>
    <property type="match status" value="1"/>
</dbReference>
<dbReference type="GO" id="GO:0008270">
    <property type="term" value="F:zinc ion binding"/>
    <property type="evidence" value="ECO:0007669"/>
    <property type="project" value="InterPro"/>
</dbReference>
<proteinExistence type="predicted"/>
<dbReference type="AlphaFoldDB" id="K1R452"/>
<evidence type="ECO:0000259" key="1">
    <source>
        <dbReference type="PROSITE" id="PS50119"/>
    </source>
</evidence>
<gene>
    <name evidence="2" type="ORF">CGI_10022610</name>
</gene>
<dbReference type="CDD" id="cd19756">
    <property type="entry name" value="Bbox2"/>
    <property type="match status" value="1"/>
</dbReference>
<feature type="domain" description="B box-type" evidence="1">
    <location>
        <begin position="93"/>
        <end position="135"/>
    </location>
</feature>
<dbReference type="Gene3D" id="3.30.160.60">
    <property type="entry name" value="Classic Zinc Finger"/>
    <property type="match status" value="1"/>
</dbReference>
<organism evidence="2">
    <name type="scientific">Magallana gigas</name>
    <name type="common">Pacific oyster</name>
    <name type="synonym">Crassostrea gigas</name>
    <dbReference type="NCBI Taxonomy" id="29159"/>
    <lineage>
        <taxon>Eukaryota</taxon>
        <taxon>Metazoa</taxon>
        <taxon>Spiralia</taxon>
        <taxon>Lophotrochozoa</taxon>
        <taxon>Mollusca</taxon>
        <taxon>Bivalvia</taxon>
        <taxon>Autobranchia</taxon>
        <taxon>Pteriomorphia</taxon>
        <taxon>Ostreida</taxon>
        <taxon>Ostreoidea</taxon>
        <taxon>Ostreidae</taxon>
        <taxon>Magallana</taxon>
    </lineage>
</organism>
<dbReference type="InParanoid" id="K1R452"/>
<dbReference type="PANTHER" id="PTHR25462">
    <property type="entry name" value="BONUS, ISOFORM C-RELATED"/>
    <property type="match status" value="1"/>
</dbReference>
<dbReference type="PROSITE" id="PS50119">
    <property type="entry name" value="ZF_BBOX"/>
    <property type="match status" value="2"/>
</dbReference>
<dbReference type="SUPFAM" id="SSF57845">
    <property type="entry name" value="B-box zinc-binding domain"/>
    <property type="match status" value="1"/>
</dbReference>
<sequence length="521" mass="60313">MLPLNKADLRIDMRLALLIAPHRHAHSNKDSMTMDPHHRAQDVLRCKLCETSVPPFYCDTCTINLCEVCVGEHLLDESKEHIVMPIKQRGFTSNYPTCLYHSMKICELHCEHCDIPVCVLCISSQKHQFHDVTDIKNTLERKKNVLKIDLEEYEKYIYPKYQEIASSISEQKAYLGENYRQLSTSLNKRGREWHRRIDNIIKGLQSDINDIEAKHLTVLNKHEDEIATSISEITQSIVDLKKLLHSNDIYYVNAYKSRTVDFKRLPPKLVVSIPKFSFQRIDREKLFRQFGSLTAFSIKSEERKPIGVESSRTASSSINRPLLLKPQTLATIETGKKKALQADLEELGKTIYPRYQEIASTILDQKADLKSNTEQLITALNKRRCDWHREIDGVISKLKTDIENTELNHLTVLKKEEDKINNTLTEITEKITELKKILDSNDACLLLKYKSRNEEFRRLPSKLIVHLLSFSFKDIDKKLLNQQFGSLSALSITTEKRVYTLKTPENNTPYSDDDDDELLKL</sequence>
<dbReference type="InterPro" id="IPR047153">
    <property type="entry name" value="TRIM45/56/19-like"/>
</dbReference>
<protein>
    <recommendedName>
        <fullName evidence="1">B box-type domain-containing protein</fullName>
    </recommendedName>
</protein>
<name>K1R452_MAGGI</name>
<dbReference type="EMBL" id="JH816193">
    <property type="protein sequence ID" value="EKC38284.1"/>
    <property type="molecule type" value="Genomic_DNA"/>
</dbReference>